<evidence type="ECO:0000256" key="2">
    <source>
        <dbReference type="ARBA" id="ARBA00022448"/>
    </source>
</evidence>
<organism evidence="6 7">
    <name type="scientific">Catenisphaera adipataccumulans</name>
    <dbReference type="NCBI Taxonomy" id="700500"/>
    <lineage>
        <taxon>Bacteria</taxon>
        <taxon>Bacillati</taxon>
        <taxon>Bacillota</taxon>
        <taxon>Erysipelotrichia</taxon>
        <taxon>Erysipelotrichales</taxon>
        <taxon>Erysipelotrichaceae</taxon>
        <taxon>Catenisphaera</taxon>
    </lineage>
</organism>
<keyword evidence="3" id="KW-0547">Nucleotide-binding</keyword>
<dbReference type="Pfam" id="PF00005">
    <property type="entry name" value="ABC_tran"/>
    <property type="match status" value="1"/>
</dbReference>
<dbReference type="RefSeq" id="WP_183326836.1">
    <property type="nucleotide sequence ID" value="NZ_JACHHK010000001.1"/>
</dbReference>
<reference evidence="6 7" key="1">
    <citation type="submission" date="2020-08" db="EMBL/GenBank/DDBJ databases">
        <title>Genomic Encyclopedia of Type Strains, Phase IV (KMG-IV): sequencing the most valuable type-strain genomes for metagenomic binning, comparative biology and taxonomic classification.</title>
        <authorList>
            <person name="Goeker M."/>
        </authorList>
    </citation>
    <scope>NUCLEOTIDE SEQUENCE [LARGE SCALE GENOMIC DNA]</scope>
    <source>
        <strain evidence="6 7">DSM 25799</strain>
    </source>
</reference>
<evidence type="ECO:0000256" key="1">
    <source>
        <dbReference type="ARBA" id="ARBA00005417"/>
    </source>
</evidence>
<dbReference type="SMART" id="SM00382">
    <property type="entry name" value="AAA"/>
    <property type="match status" value="1"/>
</dbReference>
<evidence type="ECO:0000256" key="4">
    <source>
        <dbReference type="ARBA" id="ARBA00022840"/>
    </source>
</evidence>
<dbReference type="InterPro" id="IPR027417">
    <property type="entry name" value="P-loop_NTPase"/>
</dbReference>
<comment type="caution">
    <text evidence="6">The sequence shown here is derived from an EMBL/GenBank/DDBJ whole genome shotgun (WGS) entry which is preliminary data.</text>
</comment>
<dbReference type="GO" id="GO:0005524">
    <property type="term" value="F:ATP binding"/>
    <property type="evidence" value="ECO:0007669"/>
    <property type="project" value="UniProtKB-KW"/>
</dbReference>
<protein>
    <submittedName>
        <fullName evidence="6">ABC-2 type transport system ATP-binding protein</fullName>
    </submittedName>
</protein>
<dbReference type="Gene3D" id="3.40.50.300">
    <property type="entry name" value="P-loop containing nucleotide triphosphate hydrolases"/>
    <property type="match status" value="1"/>
</dbReference>
<evidence type="ECO:0000256" key="3">
    <source>
        <dbReference type="ARBA" id="ARBA00022741"/>
    </source>
</evidence>
<dbReference type="Proteomes" id="UP000539953">
    <property type="component" value="Unassembled WGS sequence"/>
</dbReference>
<evidence type="ECO:0000313" key="7">
    <source>
        <dbReference type="Proteomes" id="UP000539953"/>
    </source>
</evidence>
<keyword evidence="2" id="KW-0813">Transport</keyword>
<dbReference type="InterPro" id="IPR050763">
    <property type="entry name" value="ABC_transporter_ATP-binding"/>
</dbReference>
<dbReference type="PROSITE" id="PS50893">
    <property type="entry name" value="ABC_TRANSPORTER_2"/>
    <property type="match status" value="1"/>
</dbReference>
<comment type="similarity">
    <text evidence="1">Belongs to the ABC transporter superfamily.</text>
</comment>
<proteinExistence type="inferred from homology"/>
<sequence length="259" mass="29510">MNDAILEVKNLKKQYQTKNGIVDAVKGISFQVHRGEIFGFLGANGAGKSTTINMVTTQLLPNGGQIIYDGEDLTNDVAAIRRKIGVVAQHNNLERSLTAEENLYFHGLYFGMDKKLIRERSEELLKKFGLWDRRKDFVKSYSGGMAQRLKIARAMLHQPEILFLDEPTTGLDPNYRNILWDQMLKMNKEGTTIFLTTHYMEEVENFCEHVAIMKKGEMLAYGTVDELEKKTNTHSLNDVFLALTNRDGVDDRQSANEEE</sequence>
<dbReference type="InterPro" id="IPR017871">
    <property type="entry name" value="ABC_transporter-like_CS"/>
</dbReference>
<dbReference type="GO" id="GO:0016887">
    <property type="term" value="F:ATP hydrolysis activity"/>
    <property type="evidence" value="ECO:0007669"/>
    <property type="project" value="InterPro"/>
</dbReference>
<dbReference type="PANTHER" id="PTHR42711:SF5">
    <property type="entry name" value="ABC TRANSPORTER ATP-BINDING PROTEIN NATA"/>
    <property type="match status" value="1"/>
</dbReference>
<accession>A0A7W8CXN5</accession>
<dbReference type="EMBL" id="JACHHK010000001">
    <property type="protein sequence ID" value="MBB5182299.1"/>
    <property type="molecule type" value="Genomic_DNA"/>
</dbReference>
<keyword evidence="7" id="KW-1185">Reference proteome</keyword>
<keyword evidence="4 6" id="KW-0067">ATP-binding</keyword>
<dbReference type="InterPro" id="IPR003593">
    <property type="entry name" value="AAA+_ATPase"/>
</dbReference>
<dbReference type="PROSITE" id="PS00211">
    <property type="entry name" value="ABC_TRANSPORTER_1"/>
    <property type="match status" value="1"/>
</dbReference>
<evidence type="ECO:0000313" key="6">
    <source>
        <dbReference type="EMBL" id="MBB5182299.1"/>
    </source>
</evidence>
<evidence type="ECO:0000259" key="5">
    <source>
        <dbReference type="PROSITE" id="PS50893"/>
    </source>
</evidence>
<name>A0A7W8CXN5_9FIRM</name>
<dbReference type="SUPFAM" id="SSF52540">
    <property type="entry name" value="P-loop containing nucleoside triphosphate hydrolases"/>
    <property type="match status" value="1"/>
</dbReference>
<dbReference type="PANTHER" id="PTHR42711">
    <property type="entry name" value="ABC TRANSPORTER ATP-BINDING PROTEIN"/>
    <property type="match status" value="1"/>
</dbReference>
<dbReference type="AlphaFoldDB" id="A0A7W8CXN5"/>
<feature type="domain" description="ABC transporter" evidence="5">
    <location>
        <begin position="6"/>
        <end position="240"/>
    </location>
</feature>
<gene>
    <name evidence="6" type="ORF">HNQ47_000302</name>
</gene>
<dbReference type="InterPro" id="IPR003439">
    <property type="entry name" value="ABC_transporter-like_ATP-bd"/>
</dbReference>